<proteinExistence type="predicted"/>
<reference evidence="2" key="1">
    <citation type="submission" date="2017-10" db="EMBL/GenBank/DDBJ databases">
        <authorList>
            <person name="Skurnik M."/>
        </authorList>
    </citation>
    <scope>NUCLEOTIDE SEQUENCE [LARGE SCALE GENOMIC DNA]</scope>
    <source>
        <strain evidence="2">fHe-Yen9-03</strain>
    </source>
</reference>
<gene>
    <name evidence="1" type="primary">g022</name>
</gene>
<evidence type="ECO:0000313" key="1">
    <source>
        <dbReference type="EMBL" id="SOK58830.1"/>
    </source>
</evidence>
<evidence type="ECO:0000313" key="2">
    <source>
        <dbReference type="Proteomes" id="UP000241364"/>
    </source>
</evidence>
<sequence length="73" mass="8678">MFTKLTDKINRELLRNGTRISRETSDATITIGYTTGGYSVFEFDKKGELIDHHYSFHLNYAYNMFKRQCKKYL</sequence>
<protein>
    <submittedName>
        <fullName evidence="1">Uncharacterized protein</fullName>
    </submittedName>
</protein>
<name>A0A2C9CYA2_9CAUD</name>
<organism evidence="1 2">
    <name type="scientific">Yersinia phage fHe-Yen9-03</name>
    <dbReference type="NCBI Taxonomy" id="2052743"/>
    <lineage>
        <taxon>Viruses</taxon>
        <taxon>Duplodnaviria</taxon>
        <taxon>Heunggongvirae</taxon>
        <taxon>Uroviricota</taxon>
        <taxon>Caudoviricetes</taxon>
        <taxon>Eneladusvirus</taxon>
        <taxon>Eneladusvirus Yen904</taxon>
    </lineage>
</organism>
<dbReference type="EMBL" id="LT960552">
    <property type="protein sequence ID" value="SOK58830.1"/>
    <property type="molecule type" value="Genomic_DNA"/>
</dbReference>
<dbReference type="Proteomes" id="UP000241364">
    <property type="component" value="Chromosome i"/>
</dbReference>
<accession>A0A2C9CYA2</accession>